<dbReference type="RefSeq" id="XP_013275679.1">
    <property type="nucleotide sequence ID" value="XM_013420225.1"/>
</dbReference>
<dbReference type="GeneID" id="25291270"/>
<keyword evidence="1" id="KW-0175">Coiled coil</keyword>
<organism evidence="3 4">
    <name type="scientific">Rhinocladiella mackenziei CBS 650.93</name>
    <dbReference type="NCBI Taxonomy" id="1442369"/>
    <lineage>
        <taxon>Eukaryota</taxon>
        <taxon>Fungi</taxon>
        <taxon>Dikarya</taxon>
        <taxon>Ascomycota</taxon>
        <taxon>Pezizomycotina</taxon>
        <taxon>Eurotiomycetes</taxon>
        <taxon>Chaetothyriomycetidae</taxon>
        <taxon>Chaetothyriales</taxon>
        <taxon>Herpotrichiellaceae</taxon>
        <taxon>Rhinocladiella</taxon>
    </lineage>
</organism>
<protein>
    <recommendedName>
        <fullName evidence="5">Apoptosis regulator Bcl-2 family BH4 domain-containing protein</fullName>
    </recommendedName>
</protein>
<dbReference type="HOGENOM" id="CLU_436769_0_0_1"/>
<dbReference type="STRING" id="1442369.A0A0D2HDG4"/>
<accession>A0A0D2HDG4</accession>
<evidence type="ECO:0000256" key="1">
    <source>
        <dbReference type="SAM" id="Coils"/>
    </source>
</evidence>
<dbReference type="AlphaFoldDB" id="A0A0D2HDG4"/>
<evidence type="ECO:0000313" key="3">
    <source>
        <dbReference type="EMBL" id="KIX08543.1"/>
    </source>
</evidence>
<reference evidence="3 4" key="1">
    <citation type="submission" date="2015-01" db="EMBL/GenBank/DDBJ databases">
        <title>The Genome Sequence of Rhinocladiella mackenzie CBS 650.93.</title>
        <authorList>
            <consortium name="The Broad Institute Genomics Platform"/>
            <person name="Cuomo C."/>
            <person name="de Hoog S."/>
            <person name="Gorbushina A."/>
            <person name="Stielow B."/>
            <person name="Teixiera M."/>
            <person name="Abouelleil A."/>
            <person name="Chapman S.B."/>
            <person name="Priest M."/>
            <person name="Young S.K."/>
            <person name="Wortman J."/>
            <person name="Nusbaum C."/>
            <person name="Birren B."/>
        </authorList>
    </citation>
    <scope>NUCLEOTIDE SEQUENCE [LARGE SCALE GENOMIC DNA]</scope>
    <source>
        <strain evidence="3 4">CBS 650.93</strain>
    </source>
</reference>
<feature type="compositionally biased region" description="Basic and acidic residues" evidence="2">
    <location>
        <begin position="361"/>
        <end position="371"/>
    </location>
</feature>
<feature type="compositionally biased region" description="Basic and acidic residues" evidence="2">
    <location>
        <begin position="262"/>
        <end position="284"/>
    </location>
</feature>
<feature type="region of interest" description="Disordered" evidence="2">
    <location>
        <begin position="234"/>
        <end position="398"/>
    </location>
</feature>
<dbReference type="EMBL" id="KN847476">
    <property type="protein sequence ID" value="KIX08543.1"/>
    <property type="molecule type" value="Genomic_DNA"/>
</dbReference>
<evidence type="ECO:0000313" key="4">
    <source>
        <dbReference type="Proteomes" id="UP000053617"/>
    </source>
</evidence>
<proteinExistence type="predicted"/>
<feature type="compositionally biased region" description="Basic and acidic residues" evidence="2">
    <location>
        <begin position="200"/>
        <end position="219"/>
    </location>
</feature>
<dbReference type="VEuPathDB" id="FungiDB:Z518_03199"/>
<feature type="region of interest" description="Disordered" evidence="2">
    <location>
        <begin position="186"/>
        <end position="219"/>
    </location>
</feature>
<dbReference type="OrthoDB" id="4159529at2759"/>
<sequence length="638" mass="74714">MEPIPPPPHDHFAPINPNIQVVHDDMDDRYEEAVRYEERLPTVQQRINSLSLDDDVHDVRPRNGRLRPSDMIASSKDFLYYRLKKKGSDWSTAVRTTISAPVEDIEKKARRTKGGDRSVLDQLTSMPKLRRELIEDVVQMANANETGDAHWEVAYIKSTKQLRRDKTIEVPEMDIILERIRGRTKTRPKSFHGDVVSIRDPGKRVGKEKKYNDDNYTRSRKDSGLAMLADPISDLPLFDMNGRPRDELGPMHFDNAGLPEQIPKERPLGAKLDHKKEDKGEKREKSRKRSKSRERDFVQDDNVVVVPEGGFPDNVDPLPIDGILGEEAKSDKRGRQGKSPHAHPEVVGENLPRSHSRRRGHAESRGISRDKSRSRRSSVHFPNQHTRQYFEASSASSEASDSSHYGFVEYAESSNTSLGTPGGVPRRGSLVRVPPREDTVYKKHYRGPARSVSYSEKPYYSEQHYIVPARSRRDSYAVYERPIEGPRYERPLRPTRQMTVPIPEERQILYHDLSPQHRSGEIVPVRRTYEAPLTRHMSYDSSMPVVTYPDEERDVYIREELERQSSRVEDYQRDRVREEFLKEREREVSARERDLEIQEEELRRLRREREREYYDERDRRERRALYRDEKTGQYFYYE</sequence>
<dbReference type="Proteomes" id="UP000053617">
    <property type="component" value="Unassembled WGS sequence"/>
</dbReference>
<name>A0A0D2HDG4_9EURO</name>
<keyword evidence="4" id="KW-1185">Reference proteome</keyword>
<feature type="coiled-coil region" evidence="1">
    <location>
        <begin position="581"/>
        <end position="615"/>
    </location>
</feature>
<gene>
    <name evidence="3" type="ORF">Z518_03199</name>
</gene>
<evidence type="ECO:0000256" key="2">
    <source>
        <dbReference type="SAM" id="MobiDB-lite"/>
    </source>
</evidence>
<evidence type="ECO:0008006" key="5">
    <source>
        <dbReference type="Google" id="ProtNLM"/>
    </source>
</evidence>